<dbReference type="AlphaFoldDB" id="A0A4Y2MAT9"/>
<feature type="domain" description="Endonuclease/exonuclease/phosphatase" evidence="1">
    <location>
        <begin position="77"/>
        <end position="233"/>
    </location>
</feature>
<dbReference type="GO" id="GO:0003824">
    <property type="term" value="F:catalytic activity"/>
    <property type="evidence" value="ECO:0007669"/>
    <property type="project" value="InterPro"/>
</dbReference>
<evidence type="ECO:0000313" key="2">
    <source>
        <dbReference type="EMBL" id="GBN23683.1"/>
    </source>
</evidence>
<comment type="caution">
    <text evidence="2">The sequence shown here is derived from an EMBL/GenBank/DDBJ whole genome shotgun (WGS) entry which is preliminary data.</text>
</comment>
<keyword evidence="3" id="KW-1185">Reference proteome</keyword>
<evidence type="ECO:0000313" key="3">
    <source>
        <dbReference type="Proteomes" id="UP000499080"/>
    </source>
</evidence>
<dbReference type="Proteomes" id="UP000499080">
    <property type="component" value="Unassembled WGS sequence"/>
</dbReference>
<organism evidence="2 3">
    <name type="scientific">Araneus ventricosus</name>
    <name type="common">Orbweaver spider</name>
    <name type="synonym">Epeira ventricosa</name>
    <dbReference type="NCBI Taxonomy" id="182803"/>
    <lineage>
        <taxon>Eukaryota</taxon>
        <taxon>Metazoa</taxon>
        <taxon>Ecdysozoa</taxon>
        <taxon>Arthropoda</taxon>
        <taxon>Chelicerata</taxon>
        <taxon>Arachnida</taxon>
        <taxon>Araneae</taxon>
        <taxon>Araneomorphae</taxon>
        <taxon>Entelegynae</taxon>
        <taxon>Araneoidea</taxon>
        <taxon>Araneidae</taxon>
        <taxon>Araneus</taxon>
    </lineage>
</organism>
<proteinExistence type="predicted"/>
<dbReference type="PANTHER" id="PTHR33273">
    <property type="entry name" value="DOMAIN-CONTAINING PROTEIN, PUTATIVE-RELATED"/>
    <property type="match status" value="1"/>
</dbReference>
<dbReference type="SUPFAM" id="SSF56219">
    <property type="entry name" value="DNase I-like"/>
    <property type="match status" value="1"/>
</dbReference>
<sequence length="338" mass="37419">MILNRGQMSRMIPGPIPSSPNFSTTSMIGSLTIDSFVDQITLGPHILRFLDGIRIFPKSFMSSRGDYRAGELKAEWKPNVVAIQETHLNPGDKLKLVNYTTYITDRLTHHGGGTALFIRNSIDHYPTPIISDSFENTTIAINLRNSQQITVSNIYRRPHGIICADEVNRIFNSNNGCIAVGDFNDKHSAWSLGRRNQNVNIINDYICNNNLILPAPPEPTHFPHNSNNTSTLDFGVLKNFSSGDASSLNKLCRDHNPVSVEIDINANIPAITKTLKTTNWMKFYDIAKEAIPGNTSINSTKDIDEVINKITAVILTAINQSSKAKIIKTRTGSCLLAL</sequence>
<gene>
    <name evidence="2" type="ORF">AVEN_109786_1</name>
</gene>
<dbReference type="InterPro" id="IPR005135">
    <property type="entry name" value="Endo/exonuclease/phosphatase"/>
</dbReference>
<name>A0A4Y2MAT9_ARAVE</name>
<reference evidence="2 3" key="1">
    <citation type="journal article" date="2019" name="Sci. Rep.">
        <title>Orb-weaving spider Araneus ventricosus genome elucidates the spidroin gene catalogue.</title>
        <authorList>
            <person name="Kono N."/>
            <person name="Nakamura H."/>
            <person name="Ohtoshi R."/>
            <person name="Moran D.A.P."/>
            <person name="Shinohara A."/>
            <person name="Yoshida Y."/>
            <person name="Fujiwara M."/>
            <person name="Mori M."/>
            <person name="Tomita M."/>
            <person name="Arakawa K."/>
        </authorList>
    </citation>
    <scope>NUCLEOTIDE SEQUENCE [LARGE SCALE GENOMIC DNA]</scope>
</reference>
<dbReference type="EMBL" id="BGPR01007027">
    <property type="protein sequence ID" value="GBN23683.1"/>
    <property type="molecule type" value="Genomic_DNA"/>
</dbReference>
<dbReference type="Gene3D" id="3.60.10.10">
    <property type="entry name" value="Endonuclease/exonuclease/phosphatase"/>
    <property type="match status" value="1"/>
</dbReference>
<dbReference type="InterPro" id="IPR036691">
    <property type="entry name" value="Endo/exonu/phosph_ase_sf"/>
</dbReference>
<protein>
    <recommendedName>
        <fullName evidence="1">Endonuclease/exonuclease/phosphatase domain-containing protein</fullName>
    </recommendedName>
</protein>
<dbReference type="PANTHER" id="PTHR33273:SF2">
    <property type="entry name" value="ENDONUCLEASE_EXONUCLEASE_PHOSPHATASE DOMAIN-CONTAINING PROTEIN"/>
    <property type="match status" value="1"/>
</dbReference>
<evidence type="ECO:0000259" key="1">
    <source>
        <dbReference type="Pfam" id="PF03372"/>
    </source>
</evidence>
<dbReference type="Pfam" id="PF03372">
    <property type="entry name" value="Exo_endo_phos"/>
    <property type="match status" value="1"/>
</dbReference>
<accession>A0A4Y2MAT9</accession>